<evidence type="ECO:0000256" key="2">
    <source>
        <dbReference type="ARBA" id="ARBA00022692"/>
    </source>
</evidence>
<evidence type="ECO:0000256" key="7">
    <source>
        <dbReference type="ARBA" id="ARBA00023180"/>
    </source>
</evidence>
<dbReference type="InterPro" id="IPR013098">
    <property type="entry name" value="Ig_I-set"/>
</dbReference>
<keyword evidence="2 10" id="KW-0812">Transmembrane</keyword>
<dbReference type="Pfam" id="PF00041">
    <property type="entry name" value="fn3"/>
    <property type="match status" value="1"/>
</dbReference>
<dbReference type="Pfam" id="PF13895">
    <property type="entry name" value="Ig_2"/>
    <property type="match status" value="1"/>
</dbReference>
<feature type="domain" description="Ig-like" evidence="12">
    <location>
        <begin position="839"/>
        <end position="938"/>
    </location>
</feature>
<dbReference type="WBParaSite" id="PSAMB.scaffold584size46490.g7252.t1">
    <property type="protein sequence ID" value="PSAMB.scaffold584size46490.g7252.t1"/>
    <property type="gene ID" value="PSAMB.scaffold584size46490.g7252"/>
</dbReference>
<reference evidence="15" key="1">
    <citation type="submission" date="2022-11" db="UniProtKB">
        <authorList>
            <consortium name="WormBaseParasite"/>
        </authorList>
    </citation>
    <scope>IDENTIFICATION</scope>
</reference>
<dbReference type="InterPro" id="IPR013162">
    <property type="entry name" value="CD80_C2-set"/>
</dbReference>
<dbReference type="Gene3D" id="2.60.40.10">
    <property type="entry name" value="Immunoglobulins"/>
    <property type="match status" value="10"/>
</dbReference>
<keyword evidence="14" id="KW-1185">Reference proteome</keyword>
<feature type="domain" description="Ig-like" evidence="12">
    <location>
        <begin position="461"/>
        <end position="550"/>
    </location>
</feature>
<evidence type="ECO:0000256" key="1">
    <source>
        <dbReference type="ARBA" id="ARBA00004479"/>
    </source>
</evidence>
<proteinExistence type="predicted"/>
<evidence type="ECO:0000256" key="6">
    <source>
        <dbReference type="ARBA" id="ARBA00023157"/>
    </source>
</evidence>
<dbReference type="InterPro" id="IPR003598">
    <property type="entry name" value="Ig_sub2"/>
</dbReference>
<feature type="domain" description="Ig-like" evidence="12">
    <location>
        <begin position="260"/>
        <end position="346"/>
    </location>
</feature>
<evidence type="ECO:0000313" key="15">
    <source>
        <dbReference type="WBParaSite" id="PSAMB.scaffold584size46490.g7252.t1"/>
    </source>
</evidence>
<feature type="transmembrane region" description="Helical" evidence="10">
    <location>
        <begin position="1057"/>
        <end position="1081"/>
    </location>
</feature>
<dbReference type="SMART" id="SM00409">
    <property type="entry name" value="IG"/>
    <property type="match status" value="8"/>
</dbReference>
<evidence type="ECO:0000259" key="13">
    <source>
        <dbReference type="PROSITE" id="PS50853"/>
    </source>
</evidence>
<feature type="domain" description="Ig-like" evidence="12">
    <location>
        <begin position="748"/>
        <end position="833"/>
    </location>
</feature>
<dbReference type="InterPro" id="IPR036116">
    <property type="entry name" value="FN3_sf"/>
</dbReference>
<dbReference type="GO" id="GO:0050839">
    <property type="term" value="F:cell adhesion molecule binding"/>
    <property type="evidence" value="ECO:0007669"/>
    <property type="project" value="TreeGrafter"/>
</dbReference>
<evidence type="ECO:0000256" key="11">
    <source>
        <dbReference type="SAM" id="SignalP"/>
    </source>
</evidence>
<dbReference type="SUPFAM" id="SSF49265">
    <property type="entry name" value="Fibronectin type III"/>
    <property type="match status" value="1"/>
</dbReference>
<dbReference type="InterPro" id="IPR003599">
    <property type="entry name" value="Ig_sub"/>
</dbReference>
<feature type="region of interest" description="Disordered" evidence="9">
    <location>
        <begin position="1138"/>
        <end position="1158"/>
    </location>
</feature>
<protein>
    <submittedName>
        <fullName evidence="15">Nephrin</fullName>
    </submittedName>
</protein>
<dbReference type="Pfam" id="PF13927">
    <property type="entry name" value="Ig_3"/>
    <property type="match status" value="3"/>
</dbReference>
<dbReference type="InterPro" id="IPR013783">
    <property type="entry name" value="Ig-like_fold"/>
</dbReference>
<dbReference type="PANTHER" id="PTHR11640:SF136">
    <property type="entry name" value="NEPHRIN"/>
    <property type="match status" value="1"/>
</dbReference>
<evidence type="ECO:0000256" key="3">
    <source>
        <dbReference type="ARBA" id="ARBA00022737"/>
    </source>
</evidence>
<evidence type="ECO:0000256" key="5">
    <source>
        <dbReference type="ARBA" id="ARBA00023136"/>
    </source>
</evidence>
<keyword evidence="4 10" id="KW-1133">Transmembrane helix</keyword>
<feature type="chain" id="PRO_5036928532" evidence="11">
    <location>
        <begin position="41"/>
        <end position="1393"/>
    </location>
</feature>
<dbReference type="Pfam" id="PF07686">
    <property type="entry name" value="V-set"/>
    <property type="match status" value="1"/>
</dbReference>
<dbReference type="CDD" id="cd00063">
    <property type="entry name" value="FN3"/>
    <property type="match status" value="1"/>
</dbReference>
<dbReference type="SMART" id="SM00060">
    <property type="entry name" value="FN3"/>
    <property type="match status" value="1"/>
</dbReference>
<dbReference type="InterPro" id="IPR003961">
    <property type="entry name" value="FN3_dom"/>
</dbReference>
<evidence type="ECO:0000256" key="8">
    <source>
        <dbReference type="ARBA" id="ARBA00023319"/>
    </source>
</evidence>
<evidence type="ECO:0000256" key="4">
    <source>
        <dbReference type="ARBA" id="ARBA00022989"/>
    </source>
</evidence>
<dbReference type="GO" id="GO:0005886">
    <property type="term" value="C:plasma membrane"/>
    <property type="evidence" value="ECO:0007669"/>
    <property type="project" value="TreeGrafter"/>
</dbReference>
<evidence type="ECO:0000259" key="12">
    <source>
        <dbReference type="PROSITE" id="PS50835"/>
    </source>
</evidence>
<dbReference type="Proteomes" id="UP000887566">
    <property type="component" value="Unplaced"/>
</dbReference>
<keyword evidence="7" id="KW-0325">Glycoprotein</keyword>
<dbReference type="SMART" id="SM00408">
    <property type="entry name" value="IGc2"/>
    <property type="match status" value="7"/>
</dbReference>
<keyword evidence="5 10" id="KW-0472">Membrane</keyword>
<feature type="domain" description="Ig-like" evidence="12">
    <location>
        <begin position="15"/>
        <end position="127"/>
    </location>
</feature>
<dbReference type="InterPro" id="IPR051275">
    <property type="entry name" value="Cell_adhesion_signaling"/>
</dbReference>
<keyword evidence="3" id="KW-0677">Repeat</keyword>
<sequence>MSPQSGTLFQSTRSPMANLLPIASLYLLLLLLLSASSVGALQHSERPTNVTVRTGDRLTLRCAIQNPTGQAVQVQWRAPNDDMLGFVRGVVPGFPRYSIVGDQTAGEYHLSIENVTLEDDGEFECQVLPSNGAQNQLRAGALVSVVVAPTKVTLGPAYRDGGNFEVNAGIDIQIACRGEYAKPAAQLVWYKNGEQITEGIHVAQNTAENRTVTTVSTLKWSARAGDHQAIFACDAVHPGLSGRQMRTNFTLNVLYPPGAPHIRGIDSDQVLSAGEPVNLVCSVENGNPAPTVQWYRNDKKIDSTFESDVGSKETRNEYSFIADANENGALYECRASNQPDQQPQVARVQLQVNHAPKAVEIRGPSMARQGETVRLECHSKPSHPPAMIAWMIDGRPMEGNAVIVKKTVDGTGSITVSNVSFVVAADERREIGVVCQAWNPVIDSPRVSLPVAIQVLYAPDPPVIYGFDGNSVVEGQQQQLTCVARGGNPLATLQWYIGNHKVTNGTQDTVSGDTAQSVFAFTADRTHNGGQFRCEARNHALDRALKANVTMRVLFAPKSVEVTALNKLRAGHPAQLFCDVSAANPSPVVIWTRNGEPLPGQLLHNKTGPDFGWEVRDALRFVPTAADDGANFKCTARHDAWDKEVSDLIAINVQYAPSFRKPGPLTVSVLVNESFVENMTVRAKPDAVAFEWFKDNVRFRSNGASITTDGGVLYANKVRRADAGVYTLVATNEEGSSNVSINVVVQFPAIVTKITSPVTVTLGERAILQCDAEGFPNKTGMIRWERDGVVLKSKEFANRAVLEIAFASANNSGSYSCVVNNGIGKEDRAEALLMVRRSPTIERGPQFGKGAAKIGFPLVLRCRASGVPEVDFIWKRMGGRGPRLENGTGFLITTQQIDHSTFESHLMIDEMKADNFKEIYECVARNALGADKFYVKVQPVDHPDIPSNVRLINVTDTTATIEWNPGFDGGSNQTFQVHYRPVGAGARSYIDVIPSEGRTRFTIPDLRPNHEYAVQVGAKNEIGNSGYQRDALIVRTLASDGSSGTPSIQTIKEEVPVMLILLVCIVGVILLILNICLVCCLMRRHKRKKLQASKRRETPAGASNGCAKHVTIQSPTKTAPREKTEIARRVEGPRPVQMYGATGDSMYATRPESVDTNRSEMANEAVSEDDQSVRTMIEVNPNGYVEKVNSQPQGYYVEDPNYMVQYDCDPRMYAETLRQNSLQRRIAAGAYAHIPYPVSGYPYEYADGEIADYNWLLQEPPPVGDYDVGQMGPLRSLNEQLDHYQPPPTAYAQIVPHNGVGGSLQRTRFPPPPSSYEMSPSPAVGRRVPTAVVQSSGSTPYAEVRPIMNNNHHHAADSTTPGSPVLSTFAHHNGLPRTKMEYADLEGLRGDLV</sequence>
<dbReference type="PANTHER" id="PTHR11640">
    <property type="entry name" value="NEPHRIN"/>
    <property type="match status" value="1"/>
</dbReference>
<accession>A0A914WXZ9</accession>
<feature type="domain" description="Ig-like" evidence="12">
    <location>
        <begin position="149"/>
        <end position="250"/>
    </location>
</feature>
<dbReference type="Pfam" id="PF08205">
    <property type="entry name" value="C2-set_2"/>
    <property type="match status" value="2"/>
</dbReference>
<keyword evidence="11" id="KW-0732">Signal</keyword>
<organism evidence="14 15">
    <name type="scientific">Plectus sambesii</name>
    <dbReference type="NCBI Taxonomy" id="2011161"/>
    <lineage>
        <taxon>Eukaryota</taxon>
        <taxon>Metazoa</taxon>
        <taxon>Ecdysozoa</taxon>
        <taxon>Nematoda</taxon>
        <taxon>Chromadorea</taxon>
        <taxon>Plectida</taxon>
        <taxon>Plectina</taxon>
        <taxon>Plectoidea</taxon>
        <taxon>Plectidae</taxon>
        <taxon>Plectus</taxon>
    </lineage>
</organism>
<dbReference type="PROSITE" id="PS50835">
    <property type="entry name" value="IG_LIKE"/>
    <property type="match status" value="8"/>
</dbReference>
<dbReference type="Pfam" id="PF00047">
    <property type="entry name" value="ig"/>
    <property type="match status" value="1"/>
</dbReference>
<dbReference type="GO" id="GO:0005911">
    <property type="term" value="C:cell-cell junction"/>
    <property type="evidence" value="ECO:0007669"/>
    <property type="project" value="TreeGrafter"/>
</dbReference>
<feature type="domain" description="Ig-like" evidence="12">
    <location>
        <begin position="356"/>
        <end position="448"/>
    </location>
</feature>
<keyword evidence="6" id="KW-1015">Disulfide bond</keyword>
<dbReference type="InterPro" id="IPR013151">
    <property type="entry name" value="Immunoglobulin_dom"/>
</dbReference>
<dbReference type="SUPFAM" id="SSF48726">
    <property type="entry name" value="Immunoglobulin"/>
    <property type="match status" value="9"/>
</dbReference>
<dbReference type="GO" id="GO:0098609">
    <property type="term" value="P:cell-cell adhesion"/>
    <property type="evidence" value="ECO:0007669"/>
    <property type="project" value="TreeGrafter"/>
</dbReference>
<evidence type="ECO:0000256" key="9">
    <source>
        <dbReference type="SAM" id="MobiDB-lite"/>
    </source>
</evidence>
<dbReference type="InterPro" id="IPR013106">
    <property type="entry name" value="Ig_V-set"/>
</dbReference>
<feature type="domain" description="Fibronectin type-III" evidence="13">
    <location>
        <begin position="945"/>
        <end position="1039"/>
    </location>
</feature>
<dbReference type="PROSITE" id="PS50853">
    <property type="entry name" value="FN3"/>
    <property type="match status" value="1"/>
</dbReference>
<keyword evidence="8" id="KW-0393">Immunoglobulin domain</keyword>
<dbReference type="InterPro" id="IPR036179">
    <property type="entry name" value="Ig-like_dom_sf"/>
</dbReference>
<feature type="region of interest" description="Disordered" evidence="9">
    <location>
        <begin position="1090"/>
        <end position="1123"/>
    </location>
</feature>
<feature type="signal peptide" evidence="11">
    <location>
        <begin position="1"/>
        <end position="40"/>
    </location>
</feature>
<dbReference type="InterPro" id="IPR007110">
    <property type="entry name" value="Ig-like_dom"/>
</dbReference>
<name>A0A914WXZ9_9BILA</name>
<evidence type="ECO:0000313" key="14">
    <source>
        <dbReference type="Proteomes" id="UP000887566"/>
    </source>
</evidence>
<comment type="subcellular location">
    <subcellularLocation>
        <location evidence="1">Membrane</location>
        <topology evidence="1">Single-pass type I membrane protein</topology>
    </subcellularLocation>
</comment>
<dbReference type="Pfam" id="PF07679">
    <property type="entry name" value="I-set"/>
    <property type="match status" value="1"/>
</dbReference>
<evidence type="ECO:0000256" key="10">
    <source>
        <dbReference type="SAM" id="Phobius"/>
    </source>
</evidence>
<feature type="domain" description="Ig-like" evidence="12">
    <location>
        <begin position="557"/>
        <end position="646"/>
    </location>
</feature>